<dbReference type="SUPFAM" id="SSF53098">
    <property type="entry name" value="Ribonuclease H-like"/>
    <property type="match status" value="1"/>
</dbReference>
<dbReference type="EC" id="2.7.7.49" evidence="1"/>
<gene>
    <name evidence="4" type="ORF">QE152_g35925</name>
</gene>
<evidence type="ECO:0000259" key="3">
    <source>
        <dbReference type="PROSITE" id="PS50994"/>
    </source>
</evidence>
<dbReference type="InterPro" id="IPR036397">
    <property type="entry name" value="RNaseH_sf"/>
</dbReference>
<evidence type="ECO:0000256" key="1">
    <source>
        <dbReference type="ARBA" id="ARBA00012493"/>
    </source>
</evidence>
<organism evidence="4 5">
    <name type="scientific">Popillia japonica</name>
    <name type="common">Japanese beetle</name>
    <dbReference type="NCBI Taxonomy" id="7064"/>
    <lineage>
        <taxon>Eukaryota</taxon>
        <taxon>Metazoa</taxon>
        <taxon>Ecdysozoa</taxon>
        <taxon>Arthropoda</taxon>
        <taxon>Hexapoda</taxon>
        <taxon>Insecta</taxon>
        <taxon>Pterygota</taxon>
        <taxon>Neoptera</taxon>
        <taxon>Endopterygota</taxon>
        <taxon>Coleoptera</taxon>
        <taxon>Polyphaga</taxon>
        <taxon>Scarabaeiformia</taxon>
        <taxon>Scarabaeidae</taxon>
        <taxon>Rutelinae</taxon>
        <taxon>Popillia</taxon>
    </lineage>
</organism>
<dbReference type="GO" id="GO:0003676">
    <property type="term" value="F:nucleic acid binding"/>
    <property type="evidence" value="ECO:0007669"/>
    <property type="project" value="InterPro"/>
</dbReference>
<keyword evidence="5" id="KW-1185">Reference proteome</keyword>
<sequence>MIGRIHSSHFGIEYSVNIAKRNVFWPNMTNEIKDKVKECEICTKYQPCQRKPEMVTHQIPTYPFQYISMDVFFVEYQGKQSKILVTVDHYSDFFELDLLQDLSSKTLIKICKKNFSRHGIPEIVCTDNGTNFVNKAFQDFSRKWFFKHTTSAPNHQQGNGKAEATVKIAKNLIKKVLVLPKDYFREIREPLFQLLKEERLFSRNTRTIETIPTIKRNLLPKPIADVTKHIENQRRLSKGYYDSNTKKYPDLKIVQVDGKIWSKGNIKEKLPDNSYIVKVDENCYRRSEVNVKPRQETEESTSDKETTQNDTHNKLTMPPESEEDVSSKPATTRQSETTPTRRDPEDLQCHPNQKKMCRANQQPQGRAKRPQRGGTLRKLSSTRIYRRRDQVVDRRRHLPLKYKDFVM</sequence>
<feature type="compositionally biased region" description="Polar residues" evidence="2">
    <location>
        <begin position="328"/>
        <end position="338"/>
    </location>
</feature>
<evidence type="ECO:0000256" key="2">
    <source>
        <dbReference type="SAM" id="MobiDB-lite"/>
    </source>
</evidence>
<dbReference type="GO" id="GO:0015074">
    <property type="term" value="P:DNA integration"/>
    <property type="evidence" value="ECO:0007669"/>
    <property type="project" value="InterPro"/>
</dbReference>
<dbReference type="Proteomes" id="UP001458880">
    <property type="component" value="Unassembled WGS sequence"/>
</dbReference>
<feature type="compositionally biased region" description="Basic and acidic residues" evidence="2">
    <location>
        <begin position="288"/>
        <end position="313"/>
    </location>
</feature>
<accession>A0AAW1IER7</accession>
<reference evidence="4 5" key="1">
    <citation type="journal article" date="2024" name="BMC Genomics">
        <title>De novo assembly and annotation of Popillia japonica's genome with initial clues to its potential as an invasive pest.</title>
        <authorList>
            <person name="Cucini C."/>
            <person name="Boschi S."/>
            <person name="Funari R."/>
            <person name="Cardaioli E."/>
            <person name="Iannotti N."/>
            <person name="Marturano G."/>
            <person name="Paoli F."/>
            <person name="Bruttini M."/>
            <person name="Carapelli A."/>
            <person name="Frati F."/>
            <person name="Nardi F."/>
        </authorList>
    </citation>
    <scope>NUCLEOTIDE SEQUENCE [LARGE SCALE GENOMIC DNA]</scope>
    <source>
        <strain evidence="4">DMR45628</strain>
    </source>
</reference>
<dbReference type="InterPro" id="IPR041588">
    <property type="entry name" value="Integrase_H2C2"/>
</dbReference>
<comment type="caution">
    <text evidence="4">The sequence shown here is derived from an EMBL/GenBank/DDBJ whole genome shotgun (WGS) entry which is preliminary data.</text>
</comment>
<dbReference type="AlphaFoldDB" id="A0AAW1IER7"/>
<evidence type="ECO:0000313" key="4">
    <source>
        <dbReference type="EMBL" id="KAK9687898.1"/>
    </source>
</evidence>
<name>A0AAW1IER7_POPJA</name>
<dbReference type="EMBL" id="JASPKY010000615">
    <property type="protein sequence ID" value="KAK9687898.1"/>
    <property type="molecule type" value="Genomic_DNA"/>
</dbReference>
<dbReference type="Pfam" id="PF17921">
    <property type="entry name" value="Integrase_H2C2"/>
    <property type="match status" value="1"/>
</dbReference>
<dbReference type="PANTHER" id="PTHR37984">
    <property type="entry name" value="PROTEIN CBG26694"/>
    <property type="match status" value="1"/>
</dbReference>
<dbReference type="InterPro" id="IPR050951">
    <property type="entry name" value="Retrovirus_Pol_polyprotein"/>
</dbReference>
<feature type="compositionally biased region" description="Basic and acidic residues" evidence="2">
    <location>
        <begin position="339"/>
        <end position="348"/>
    </location>
</feature>
<dbReference type="GO" id="GO:0003964">
    <property type="term" value="F:RNA-directed DNA polymerase activity"/>
    <property type="evidence" value="ECO:0007669"/>
    <property type="project" value="UniProtKB-EC"/>
</dbReference>
<dbReference type="InterPro" id="IPR012337">
    <property type="entry name" value="RNaseH-like_sf"/>
</dbReference>
<feature type="domain" description="Integrase catalytic" evidence="3">
    <location>
        <begin position="59"/>
        <end position="228"/>
    </location>
</feature>
<protein>
    <recommendedName>
        <fullName evidence="1">RNA-directed DNA polymerase</fullName>
        <ecNumber evidence="1">2.7.7.49</ecNumber>
    </recommendedName>
</protein>
<dbReference type="Pfam" id="PF00665">
    <property type="entry name" value="rve"/>
    <property type="match status" value="1"/>
</dbReference>
<evidence type="ECO:0000313" key="5">
    <source>
        <dbReference type="Proteomes" id="UP001458880"/>
    </source>
</evidence>
<dbReference type="Gene3D" id="3.30.420.10">
    <property type="entry name" value="Ribonuclease H-like superfamily/Ribonuclease H"/>
    <property type="match status" value="1"/>
</dbReference>
<dbReference type="PANTHER" id="PTHR37984:SF8">
    <property type="entry name" value="CCHC-TYPE DOMAIN-CONTAINING PROTEIN"/>
    <property type="match status" value="1"/>
</dbReference>
<dbReference type="Gene3D" id="1.10.340.70">
    <property type="match status" value="1"/>
</dbReference>
<dbReference type="InterPro" id="IPR001584">
    <property type="entry name" value="Integrase_cat-core"/>
</dbReference>
<feature type="region of interest" description="Disordered" evidence="2">
    <location>
        <begin position="288"/>
        <end position="381"/>
    </location>
</feature>
<proteinExistence type="predicted"/>
<dbReference type="PROSITE" id="PS50994">
    <property type="entry name" value="INTEGRASE"/>
    <property type="match status" value="1"/>
</dbReference>